<evidence type="ECO:0000313" key="1">
    <source>
        <dbReference type="EMBL" id="GMI10768.1"/>
    </source>
</evidence>
<proteinExistence type="predicted"/>
<gene>
    <name evidence="1" type="ORF">TrVE_jg12887</name>
</gene>
<comment type="caution">
    <text evidence="1">The sequence shown here is derived from an EMBL/GenBank/DDBJ whole genome shotgun (WGS) entry which is preliminary data.</text>
</comment>
<evidence type="ECO:0000313" key="2">
    <source>
        <dbReference type="Proteomes" id="UP001165160"/>
    </source>
</evidence>
<keyword evidence="2" id="KW-1185">Reference proteome</keyword>
<reference evidence="2" key="1">
    <citation type="journal article" date="2023" name="Commun. Biol.">
        <title>Genome analysis of Parmales, the sister group of diatoms, reveals the evolutionary specialization of diatoms from phago-mixotrophs to photoautotrophs.</title>
        <authorList>
            <person name="Ban H."/>
            <person name="Sato S."/>
            <person name="Yoshikawa S."/>
            <person name="Yamada K."/>
            <person name="Nakamura Y."/>
            <person name="Ichinomiya M."/>
            <person name="Sato N."/>
            <person name="Blanc-Mathieu R."/>
            <person name="Endo H."/>
            <person name="Kuwata A."/>
            <person name="Ogata H."/>
        </authorList>
    </citation>
    <scope>NUCLEOTIDE SEQUENCE [LARGE SCALE GENOMIC DNA]</scope>
    <source>
        <strain evidence="2">NIES 3699</strain>
    </source>
</reference>
<dbReference type="EMBL" id="BRXX01000421">
    <property type="protein sequence ID" value="GMI10768.1"/>
    <property type="molecule type" value="Genomic_DNA"/>
</dbReference>
<dbReference type="AlphaFoldDB" id="A0A9W7FEK7"/>
<protein>
    <recommendedName>
        <fullName evidence="3">Phospholipid scramblase</fullName>
    </recommendedName>
</protein>
<sequence length="166" mass="18544">MPTSPESVQTPMPPPRITLSRPMLSLSSAQEVKILAIPQGPSGRSGCCLGTKKIWNDSEIEYLYVRENSVEIFSPIHNKRCCGSPFNSAAEVLYFDSAWKVRPAGSVSPLRGFFCGDNGEKVVFEFCPWWCCCERKREVGVLDGVATATLIERVRGEAHERMDMQR</sequence>
<organism evidence="1 2">
    <name type="scientific">Triparma verrucosa</name>
    <dbReference type="NCBI Taxonomy" id="1606542"/>
    <lineage>
        <taxon>Eukaryota</taxon>
        <taxon>Sar</taxon>
        <taxon>Stramenopiles</taxon>
        <taxon>Ochrophyta</taxon>
        <taxon>Bolidophyceae</taxon>
        <taxon>Parmales</taxon>
        <taxon>Triparmaceae</taxon>
        <taxon>Triparma</taxon>
    </lineage>
</organism>
<accession>A0A9W7FEK7</accession>
<dbReference type="Proteomes" id="UP001165160">
    <property type="component" value="Unassembled WGS sequence"/>
</dbReference>
<name>A0A9W7FEK7_9STRA</name>
<evidence type="ECO:0008006" key="3">
    <source>
        <dbReference type="Google" id="ProtNLM"/>
    </source>
</evidence>